<dbReference type="SUPFAM" id="SSF53448">
    <property type="entry name" value="Nucleotide-diphospho-sugar transferases"/>
    <property type="match status" value="1"/>
</dbReference>
<dbReference type="GO" id="GO:0016758">
    <property type="term" value="F:hexosyltransferase activity"/>
    <property type="evidence" value="ECO:0007669"/>
    <property type="project" value="UniProtKB-ARBA"/>
</dbReference>
<evidence type="ECO:0000313" key="4">
    <source>
        <dbReference type="Proteomes" id="UP000728106"/>
    </source>
</evidence>
<comment type="caution">
    <text evidence="3">The sequence shown here is derived from an EMBL/GenBank/DDBJ whole genome shotgun (WGS) entry which is preliminary data.</text>
</comment>
<dbReference type="Gene3D" id="3.90.550.10">
    <property type="entry name" value="Spore Coat Polysaccharide Biosynthesis Protein SpsA, Chain A"/>
    <property type="match status" value="1"/>
</dbReference>
<proteinExistence type="predicted"/>
<keyword evidence="1" id="KW-0812">Transmembrane</keyword>
<dbReference type="Pfam" id="PF00535">
    <property type="entry name" value="Glycos_transf_2"/>
    <property type="match status" value="1"/>
</dbReference>
<sequence length="306" mass="35390">MAELIMKEYDISILTPTKNRIKLLQRLYESLLQQASFSSFHIQWLVGNDSSTDGTEDWLKSIHGNGHLDVQSMQLNGGGKHRSINVLSRLASGKYLAIVDDDDLLTDDAIERIMTDWSNVPDDVGELHYLKGNLENNNQPFSLFIDTDVSDNVFNFRYVRQSGGEFFEVYRTEHFNSVCFPEFDGETFLDEATKWIQLGKQTNGRFFNKVLYLAAYQVDGLTRNLAKNRANNPKGMEFREQLLANSEQLKMSIRIKSVFYYRAFESMVGSEISWRPFDKFFLNVISILVLPLSNMYAIRYVTKYKK</sequence>
<dbReference type="PANTHER" id="PTHR22916:SF3">
    <property type="entry name" value="UDP-GLCNAC:BETAGAL BETA-1,3-N-ACETYLGLUCOSAMINYLTRANSFERASE-LIKE PROTEIN 1"/>
    <property type="match status" value="1"/>
</dbReference>
<accession>A0AA40YSL7</accession>
<keyword evidence="1" id="KW-0472">Membrane</keyword>
<dbReference type="Proteomes" id="UP000728106">
    <property type="component" value="Unassembled WGS sequence"/>
</dbReference>
<dbReference type="PANTHER" id="PTHR22916">
    <property type="entry name" value="GLYCOSYLTRANSFERASE"/>
    <property type="match status" value="1"/>
</dbReference>
<evidence type="ECO:0000313" key="3">
    <source>
        <dbReference type="EMBL" id="MBJ7639948.1"/>
    </source>
</evidence>
<dbReference type="RefSeq" id="WP_199468456.1">
    <property type="nucleotide sequence ID" value="NZ_JAAOCP010000021.1"/>
</dbReference>
<organism evidence="3 4">
    <name type="scientific">Weissella confusa</name>
    <name type="common">Lactobacillus confusus</name>
    <dbReference type="NCBI Taxonomy" id="1583"/>
    <lineage>
        <taxon>Bacteria</taxon>
        <taxon>Bacillati</taxon>
        <taxon>Bacillota</taxon>
        <taxon>Bacilli</taxon>
        <taxon>Lactobacillales</taxon>
        <taxon>Lactobacillaceae</taxon>
        <taxon>Weissella</taxon>
    </lineage>
</organism>
<dbReference type="InterPro" id="IPR001173">
    <property type="entry name" value="Glyco_trans_2-like"/>
</dbReference>
<gene>
    <name evidence="3" type="ORF">HAU20_11270</name>
</gene>
<evidence type="ECO:0000256" key="1">
    <source>
        <dbReference type="SAM" id="Phobius"/>
    </source>
</evidence>
<evidence type="ECO:0000259" key="2">
    <source>
        <dbReference type="Pfam" id="PF00535"/>
    </source>
</evidence>
<name>A0AA40YSL7_WEICO</name>
<keyword evidence="4" id="KW-1185">Reference proteome</keyword>
<dbReference type="InterPro" id="IPR029044">
    <property type="entry name" value="Nucleotide-diphossugar_trans"/>
</dbReference>
<keyword evidence="1" id="KW-1133">Transmembrane helix</keyword>
<dbReference type="EMBL" id="JAAOCP010000021">
    <property type="protein sequence ID" value="MBJ7639948.1"/>
    <property type="molecule type" value="Genomic_DNA"/>
</dbReference>
<feature type="domain" description="Glycosyltransferase 2-like" evidence="2">
    <location>
        <begin position="12"/>
        <end position="124"/>
    </location>
</feature>
<protein>
    <submittedName>
        <fullName evidence="3">Glycosyltransferase family 2 protein</fullName>
    </submittedName>
</protein>
<dbReference type="AlphaFoldDB" id="A0AA40YSL7"/>
<feature type="transmembrane region" description="Helical" evidence="1">
    <location>
        <begin position="280"/>
        <end position="298"/>
    </location>
</feature>
<dbReference type="CDD" id="cd00761">
    <property type="entry name" value="Glyco_tranf_GTA_type"/>
    <property type="match status" value="1"/>
</dbReference>
<reference evidence="3 4" key="1">
    <citation type="journal article" date="2021" name="Int. J. Food Microbiol.">
        <title>Safety demonstration of a microbial species for use in the food chain: Weissella confusa.</title>
        <authorList>
            <person name="Bourdichon F."/>
            <person name="Patrone V."/>
            <person name="Fontana A."/>
            <person name="Milani G."/>
            <person name="Morelli L."/>
        </authorList>
    </citation>
    <scope>NUCLEOTIDE SEQUENCE [LARGE SCALE GENOMIC DNA]</scope>
    <source>
        <strain evidence="3 4">CCUG 43002</strain>
    </source>
</reference>